<dbReference type="InterPro" id="IPR027417">
    <property type="entry name" value="P-loop_NTPase"/>
</dbReference>
<dbReference type="InterPro" id="IPR052705">
    <property type="entry name" value="Gliding_Motility_GTPase"/>
</dbReference>
<dbReference type="Pfam" id="PF00025">
    <property type="entry name" value="Arf"/>
    <property type="match status" value="1"/>
</dbReference>
<name>A0A7C2Z599_9AQUI</name>
<dbReference type="GO" id="GO:0003924">
    <property type="term" value="F:GTPase activity"/>
    <property type="evidence" value="ECO:0007669"/>
    <property type="project" value="InterPro"/>
</dbReference>
<dbReference type="Gene3D" id="3.40.50.300">
    <property type="entry name" value="P-loop containing nucleotide triphosphate hydrolases"/>
    <property type="match status" value="1"/>
</dbReference>
<keyword evidence="2" id="KW-0342">GTP-binding</keyword>
<organism evidence="3">
    <name type="scientific">Hydrogenobacter sp</name>
    <dbReference type="NCBI Taxonomy" id="2152829"/>
    <lineage>
        <taxon>Bacteria</taxon>
        <taxon>Pseudomonadati</taxon>
        <taxon>Aquificota</taxon>
        <taxon>Aquificia</taxon>
        <taxon>Aquificales</taxon>
        <taxon>Aquificaceae</taxon>
        <taxon>Hydrogenobacter</taxon>
    </lineage>
</organism>
<dbReference type="AlphaFoldDB" id="A0A7C2Z599"/>
<protein>
    <submittedName>
        <fullName evidence="3">Gliding motility protein</fullName>
    </submittedName>
</protein>
<dbReference type="PRINTS" id="PR00449">
    <property type="entry name" value="RASTRNSFRMNG"/>
</dbReference>
<dbReference type="SUPFAM" id="SSF52540">
    <property type="entry name" value="P-loop containing nucleoside triphosphate hydrolases"/>
    <property type="match status" value="1"/>
</dbReference>
<dbReference type="EMBL" id="DSFP01000028">
    <property type="protein sequence ID" value="HEW45504.1"/>
    <property type="molecule type" value="Genomic_DNA"/>
</dbReference>
<reference evidence="3" key="1">
    <citation type="journal article" date="2020" name="mSystems">
        <title>Genome- and Community-Level Interaction Insights into Carbon Utilization and Element Cycling Functions of Hydrothermarchaeota in Hydrothermal Sediment.</title>
        <authorList>
            <person name="Zhou Z."/>
            <person name="Liu Y."/>
            <person name="Xu W."/>
            <person name="Pan J."/>
            <person name="Luo Z.H."/>
            <person name="Li M."/>
        </authorList>
    </citation>
    <scope>NUCLEOTIDE SEQUENCE [LARGE SCALE GENOMIC DNA]</scope>
    <source>
        <strain evidence="3">SpSt-132</strain>
    </source>
</reference>
<dbReference type="InterPro" id="IPR006689">
    <property type="entry name" value="Small_GTPase_ARF/SAR"/>
</dbReference>
<evidence type="ECO:0000256" key="1">
    <source>
        <dbReference type="ARBA" id="ARBA00022741"/>
    </source>
</evidence>
<dbReference type="GO" id="GO:0005525">
    <property type="term" value="F:GTP binding"/>
    <property type="evidence" value="ECO:0007669"/>
    <property type="project" value="UniProtKB-KW"/>
</dbReference>
<sequence>MNLRILYHGLGMAGKTTNLEKLREIYSGYVSDRLHQQTTEGRTVYLDMLSLNLRTKSGNGEVWISLFTTPGQERFRLLRGWLFGHVDGVVLVIDSSRSMEENLRAYEELKEYGLLKAPIVVQANKRDVPDPLPIEVIKETFNGLTVVEAIAREGYGVAETLREILREVLNAKAPVG</sequence>
<comment type="caution">
    <text evidence="3">The sequence shown here is derived from an EMBL/GenBank/DDBJ whole genome shotgun (WGS) entry which is preliminary data.</text>
</comment>
<dbReference type="CDD" id="cd00882">
    <property type="entry name" value="Ras_like_GTPase"/>
    <property type="match status" value="1"/>
</dbReference>
<evidence type="ECO:0000256" key="2">
    <source>
        <dbReference type="ARBA" id="ARBA00023134"/>
    </source>
</evidence>
<evidence type="ECO:0000313" key="3">
    <source>
        <dbReference type="EMBL" id="HEW45504.1"/>
    </source>
</evidence>
<dbReference type="PANTHER" id="PTHR42708:SF1">
    <property type="entry name" value="GLIDING MOTILITY PROTEIN MGLA"/>
    <property type="match status" value="1"/>
</dbReference>
<dbReference type="PANTHER" id="PTHR42708">
    <property type="entry name" value="ATP/GTP-BINDING PROTEIN-RELATED"/>
    <property type="match status" value="1"/>
</dbReference>
<gene>
    <name evidence="3" type="ORF">ENO47_02365</name>
</gene>
<accession>A0A7C2Z599</accession>
<proteinExistence type="predicted"/>
<keyword evidence="1" id="KW-0547">Nucleotide-binding</keyword>